<dbReference type="KEGG" id="osn:115229160"/>
<dbReference type="AlphaFoldDB" id="A0A6P7U3F6"/>
<name>A0A6P7U3F6_9MOLL</name>
<evidence type="ECO:0000256" key="16">
    <source>
        <dbReference type="ARBA" id="ARBA00023163"/>
    </source>
</evidence>
<dbReference type="GO" id="GO:0005783">
    <property type="term" value="C:endoplasmic reticulum"/>
    <property type="evidence" value="ECO:0007669"/>
    <property type="project" value="UniProtKB-SubCell"/>
</dbReference>
<evidence type="ECO:0000256" key="7">
    <source>
        <dbReference type="ARBA" id="ARBA00022692"/>
    </source>
</evidence>
<evidence type="ECO:0000256" key="4">
    <source>
        <dbReference type="ARBA" id="ARBA00008873"/>
    </source>
</evidence>
<dbReference type="GO" id="GO:0006829">
    <property type="term" value="P:zinc ion transport"/>
    <property type="evidence" value="ECO:0007669"/>
    <property type="project" value="UniProtKB-KW"/>
</dbReference>
<dbReference type="GO" id="GO:0005634">
    <property type="term" value="C:nucleus"/>
    <property type="evidence" value="ECO:0007669"/>
    <property type="project" value="UniProtKB-SubCell"/>
</dbReference>
<dbReference type="SUPFAM" id="SSF161111">
    <property type="entry name" value="Cation efflux protein transmembrane domain-like"/>
    <property type="match status" value="1"/>
</dbReference>
<evidence type="ECO:0000256" key="2">
    <source>
        <dbReference type="ARBA" id="ARBA00004225"/>
    </source>
</evidence>
<evidence type="ECO:0000256" key="19">
    <source>
        <dbReference type="ARBA" id="ARBA00034845"/>
    </source>
</evidence>
<keyword evidence="15 22" id="KW-0472">Membrane</keyword>
<keyword evidence="24" id="KW-1185">Reference proteome</keyword>
<evidence type="ECO:0000259" key="23">
    <source>
        <dbReference type="Pfam" id="PF01545"/>
    </source>
</evidence>
<reference evidence="25" key="1">
    <citation type="submission" date="2025-08" db="UniProtKB">
        <authorList>
            <consortium name="RefSeq"/>
        </authorList>
    </citation>
    <scope>IDENTIFICATION</scope>
</reference>
<feature type="transmembrane region" description="Helical" evidence="22">
    <location>
        <begin position="183"/>
        <end position="206"/>
    </location>
</feature>
<dbReference type="GO" id="GO:0006882">
    <property type="term" value="P:intracellular zinc ion homeostasis"/>
    <property type="evidence" value="ECO:0007669"/>
    <property type="project" value="TreeGrafter"/>
</dbReference>
<evidence type="ECO:0000256" key="15">
    <source>
        <dbReference type="ARBA" id="ARBA00023136"/>
    </source>
</evidence>
<keyword evidence="16" id="KW-0804">Transcription</keyword>
<keyword evidence="12" id="KW-0805">Transcription regulation</keyword>
<dbReference type="InterPro" id="IPR009061">
    <property type="entry name" value="DNA-bd_dom_put_sf"/>
</dbReference>
<protein>
    <recommendedName>
        <fullName evidence="19">Proton-coupled zinc antiporter SLC30A9, mitochondrial</fullName>
    </recommendedName>
    <alternativeName>
        <fullName evidence="18">Solute carrier family 30 member 9</fullName>
    </alternativeName>
    <alternativeName>
        <fullName evidence="20">Zinc transporter 9</fullName>
    </alternativeName>
</protein>
<dbReference type="InterPro" id="IPR037129">
    <property type="entry name" value="XPA_sf"/>
</dbReference>
<evidence type="ECO:0000256" key="9">
    <source>
        <dbReference type="ARBA" id="ARBA00022833"/>
    </source>
</evidence>
<dbReference type="GO" id="GO:0031966">
    <property type="term" value="C:mitochondrial membrane"/>
    <property type="evidence" value="ECO:0007669"/>
    <property type="project" value="UniProtKB-SubCell"/>
</dbReference>
<comment type="catalytic activity">
    <reaction evidence="21">
        <text>Zn(2+)(in) + 2 H(+)(out) = Zn(2+)(out) + 2 H(+)(in)</text>
        <dbReference type="Rhea" id="RHEA:72627"/>
        <dbReference type="ChEBI" id="CHEBI:15378"/>
        <dbReference type="ChEBI" id="CHEBI:29105"/>
    </reaction>
</comment>
<feature type="transmembrane region" description="Helical" evidence="22">
    <location>
        <begin position="149"/>
        <end position="171"/>
    </location>
</feature>
<evidence type="ECO:0000256" key="17">
    <source>
        <dbReference type="ARBA" id="ARBA00023242"/>
    </source>
</evidence>
<keyword evidence="6" id="KW-0050">Antiport</keyword>
<evidence type="ECO:0000256" key="20">
    <source>
        <dbReference type="ARBA" id="ARBA00034922"/>
    </source>
</evidence>
<dbReference type="Pfam" id="PF01545">
    <property type="entry name" value="Cation_efflux"/>
    <property type="match status" value="1"/>
</dbReference>
<proteinExistence type="inferred from homology"/>
<organism evidence="24 25">
    <name type="scientific">Octopus sinensis</name>
    <name type="common">East Asian common octopus</name>
    <dbReference type="NCBI Taxonomy" id="2607531"/>
    <lineage>
        <taxon>Eukaryota</taxon>
        <taxon>Metazoa</taxon>
        <taxon>Spiralia</taxon>
        <taxon>Lophotrochozoa</taxon>
        <taxon>Mollusca</taxon>
        <taxon>Cephalopoda</taxon>
        <taxon>Coleoidea</taxon>
        <taxon>Octopodiformes</taxon>
        <taxon>Octopoda</taxon>
        <taxon>Incirrata</taxon>
        <taxon>Octopodidae</taxon>
        <taxon>Octopus</taxon>
    </lineage>
</organism>
<dbReference type="Proteomes" id="UP000515154">
    <property type="component" value="Unplaced"/>
</dbReference>
<evidence type="ECO:0000256" key="12">
    <source>
        <dbReference type="ARBA" id="ARBA00023015"/>
    </source>
</evidence>
<evidence type="ECO:0000256" key="18">
    <source>
        <dbReference type="ARBA" id="ARBA00033405"/>
    </source>
</evidence>
<dbReference type="SUPFAM" id="SSF46955">
    <property type="entry name" value="Putative DNA-binding domain"/>
    <property type="match status" value="1"/>
</dbReference>
<evidence type="ECO:0000313" key="24">
    <source>
        <dbReference type="Proteomes" id="UP000515154"/>
    </source>
</evidence>
<evidence type="ECO:0000256" key="14">
    <source>
        <dbReference type="ARBA" id="ARBA00023128"/>
    </source>
</evidence>
<dbReference type="Gene3D" id="3.90.530.10">
    <property type="entry name" value="XPA C-terminal domain"/>
    <property type="match status" value="1"/>
</dbReference>
<dbReference type="GO" id="GO:0008324">
    <property type="term" value="F:monoatomic cation transmembrane transporter activity"/>
    <property type="evidence" value="ECO:0007669"/>
    <property type="project" value="InterPro"/>
</dbReference>
<evidence type="ECO:0000256" key="13">
    <source>
        <dbReference type="ARBA" id="ARBA00023065"/>
    </source>
</evidence>
<keyword evidence="14" id="KW-0496">Mitochondrion</keyword>
<keyword evidence="7 22" id="KW-0812">Transmembrane</keyword>
<evidence type="ECO:0000313" key="25">
    <source>
        <dbReference type="RefSeq" id="XP_029655426.1"/>
    </source>
</evidence>
<evidence type="ECO:0000256" key="11">
    <source>
        <dbReference type="ARBA" id="ARBA00022989"/>
    </source>
</evidence>
<dbReference type="Gene3D" id="1.20.1510.10">
    <property type="entry name" value="Cation efflux protein transmembrane domain"/>
    <property type="match status" value="1"/>
</dbReference>
<evidence type="ECO:0000256" key="22">
    <source>
        <dbReference type="SAM" id="Phobius"/>
    </source>
</evidence>
<gene>
    <name evidence="25" type="primary">LOC115229160</name>
</gene>
<feature type="transmembrane region" description="Helical" evidence="22">
    <location>
        <begin position="264"/>
        <end position="284"/>
    </location>
</feature>
<keyword evidence="10" id="KW-0864">Zinc transport</keyword>
<dbReference type="InterPro" id="IPR027469">
    <property type="entry name" value="Cation_efflux_TMD_sf"/>
</dbReference>
<keyword evidence="17" id="KW-0539">Nucleus</keyword>
<feature type="transmembrane region" description="Helical" evidence="22">
    <location>
        <begin position="240"/>
        <end position="258"/>
    </location>
</feature>
<keyword evidence="8" id="KW-0256">Endoplasmic reticulum</keyword>
<comment type="subcellular location">
    <subcellularLocation>
        <location evidence="3">Endoplasmic reticulum</location>
    </subcellularLocation>
    <subcellularLocation>
        <location evidence="2">Mitochondrion membrane</location>
        <topology evidence="2">Multi-pass membrane protein</topology>
    </subcellularLocation>
    <subcellularLocation>
        <location evidence="1">Nucleus</location>
    </subcellularLocation>
</comment>
<evidence type="ECO:0000256" key="8">
    <source>
        <dbReference type="ARBA" id="ARBA00022824"/>
    </source>
</evidence>
<keyword evidence="9" id="KW-0862">Zinc</keyword>
<sequence length="410" mass="46725">MNEYLLVREDLDKLQKFYRRNPYDQSYPFIVYLRQDIEEFTIKKFGSLEKFKIESQKRRISPKKSTTVTFRDFVKNGSGKVVSMAIIVNSFNFLFKSVAYIYCGSHSMFAEAVHSLVDTLNQILLAVGLHQAMKKPDFLHPYGYVNLRYISSLVGGVGILFFGTGLTLYNGLLGLIHPEEPVYMFWALFILIGSFLSELSSFIVAYREIRQSSKARNIPIFDYITLGIDPNVTVVLLEDMAGIGGVTLAGICMFLTYWTGSILFDVLGCVAISLLLSTVGVFIVRQNAQLLMGKSVSIKVYREMRTDLENDRVIRAVHDIKAIECGQSNIHFKAEIDFDGYQITDIYLKTTNLDNILMEIKQIETTDELKSFLLFHGKNSIDQLGQEVDRIEKILKSKHPNLRHVDLEVL</sequence>
<keyword evidence="5" id="KW-0813">Transport</keyword>
<dbReference type="InterPro" id="IPR040177">
    <property type="entry name" value="SLC30A9"/>
</dbReference>
<evidence type="ECO:0000256" key="3">
    <source>
        <dbReference type="ARBA" id="ARBA00004240"/>
    </source>
</evidence>
<feature type="domain" description="Cation efflux protein transmembrane" evidence="23">
    <location>
        <begin position="84"/>
        <end position="292"/>
    </location>
</feature>
<evidence type="ECO:0000256" key="21">
    <source>
        <dbReference type="ARBA" id="ARBA00048349"/>
    </source>
</evidence>
<comment type="similarity">
    <text evidence="4">Belongs to the cation diffusion facilitator (CDF) transporter (TC 2.A.4) family. SLC30A subfamily.</text>
</comment>
<dbReference type="InterPro" id="IPR058533">
    <property type="entry name" value="Cation_efflux_TM"/>
</dbReference>
<dbReference type="RefSeq" id="XP_029655426.1">
    <property type="nucleotide sequence ID" value="XM_029799566.1"/>
</dbReference>
<dbReference type="PANTHER" id="PTHR13414:SF9">
    <property type="entry name" value="PROTON-COUPLED ZINC ANTIPORTER SLC30A9, MITOCHONDRIAL"/>
    <property type="match status" value="1"/>
</dbReference>
<evidence type="ECO:0000256" key="10">
    <source>
        <dbReference type="ARBA" id="ARBA00022906"/>
    </source>
</evidence>
<dbReference type="GO" id="GO:0015297">
    <property type="term" value="F:antiporter activity"/>
    <property type="evidence" value="ECO:0007669"/>
    <property type="project" value="UniProtKB-KW"/>
</dbReference>
<evidence type="ECO:0000256" key="1">
    <source>
        <dbReference type="ARBA" id="ARBA00004123"/>
    </source>
</evidence>
<evidence type="ECO:0000256" key="5">
    <source>
        <dbReference type="ARBA" id="ARBA00022448"/>
    </source>
</evidence>
<evidence type="ECO:0000256" key="6">
    <source>
        <dbReference type="ARBA" id="ARBA00022449"/>
    </source>
</evidence>
<keyword evidence="11 22" id="KW-1133">Transmembrane helix</keyword>
<dbReference type="InterPro" id="IPR002524">
    <property type="entry name" value="Cation_efflux"/>
</dbReference>
<accession>A0A6P7U3F6</accession>
<keyword evidence="13" id="KW-0406">Ion transport</keyword>
<dbReference type="PANTHER" id="PTHR13414">
    <property type="entry name" value="HUEL-CATION TRANSPORTER"/>
    <property type="match status" value="1"/>
</dbReference>
<dbReference type="NCBIfam" id="TIGR01297">
    <property type="entry name" value="CDF"/>
    <property type="match status" value="1"/>
</dbReference>